<dbReference type="InterPro" id="IPR000073">
    <property type="entry name" value="AB_hydrolase_1"/>
</dbReference>
<keyword evidence="2" id="KW-0378">Hydrolase</keyword>
<reference evidence="2 3" key="1">
    <citation type="submission" date="2019-08" db="EMBL/GenBank/DDBJ databases">
        <title>Genomes of Antarctic Bizionia species.</title>
        <authorList>
            <person name="Bowman J.P."/>
        </authorList>
    </citation>
    <scope>NUCLEOTIDE SEQUENCE [LARGE SCALE GENOMIC DNA]</scope>
    <source>
        <strain evidence="2 3">HFD</strain>
    </source>
</reference>
<dbReference type="SUPFAM" id="SSF53474">
    <property type="entry name" value="alpha/beta-Hydrolases"/>
    <property type="match status" value="1"/>
</dbReference>
<dbReference type="GO" id="GO:0016787">
    <property type="term" value="F:hydrolase activity"/>
    <property type="evidence" value="ECO:0007669"/>
    <property type="project" value="UniProtKB-KW"/>
</dbReference>
<keyword evidence="3" id="KW-1185">Reference proteome</keyword>
<accession>A0A8H2QIB7</accession>
<dbReference type="Pfam" id="PF12697">
    <property type="entry name" value="Abhydrolase_6"/>
    <property type="match status" value="1"/>
</dbReference>
<gene>
    <name evidence="2" type="ORF">ES676_13815</name>
</gene>
<comment type="caution">
    <text evidence="2">The sequence shown here is derived from an EMBL/GenBank/DDBJ whole genome shotgun (WGS) entry which is preliminary data.</text>
</comment>
<evidence type="ECO:0000259" key="1">
    <source>
        <dbReference type="Pfam" id="PF12697"/>
    </source>
</evidence>
<evidence type="ECO:0000313" key="2">
    <source>
        <dbReference type="EMBL" id="TYB69494.1"/>
    </source>
</evidence>
<dbReference type="EMBL" id="VSKM01000020">
    <property type="protein sequence ID" value="TYB69494.1"/>
    <property type="molecule type" value="Genomic_DNA"/>
</dbReference>
<organism evidence="2 3">
    <name type="scientific">Bizionia saleffrena</name>
    <dbReference type="NCBI Taxonomy" id="291189"/>
    <lineage>
        <taxon>Bacteria</taxon>
        <taxon>Pseudomonadati</taxon>
        <taxon>Bacteroidota</taxon>
        <taxon>Flavobacteriia</taxon>
        <taxon>Flavobacteriales</taxon>
        <taxon>Flavobacteriaceae</taxon>
        <taxon>Bizionia</taxon>
    </lineage>
</organism>
<feature type="domain" description="AB hydrolase-1" evidence="1">
    <location>
        <begin position="49"/>
        <end position="283"/>
    </location>
</feature>
<sequence length="294" mass="33234">MLKLIRITILLAITISTTNSFGLNRATDLIEITDPKPFTVETVGQGKPVLYLPGFATPGSIWKETVESLSLKRKSYLFSYAGFNGNAPIKMPWYLSVKNAIINYIKDNDMTDIIIIGHSMGGNLAVEIASALPSKISKIIIVEALPCMREVMMPNVPAESLYYDSPYNKQMLAMDAQQFKKMATMLASNMTLNEDKKNSLTNWIVEADRNTWVYGYTDLLKLDLRNSLSTVTCETLILGASFPDVKIARENYENQYSNLSNKTIIMATNSKHFLMFDQPEWFYKTVNDFLINEK</sequence>
<dbReference type="InterPro" id="IPR029058">
    <property type="entry name" value="AB_hydrolase_fold"/>
</dbReference>
<dbReference type="InterPro" id="IPR050266">
    <property type="entry name" value="AB_hydrolase_sf"/>
</dbReference>
<protein>
    <submittedName>
        <fullName evidence="2">Alpha/beta hydrolase</fullName>
    </submittedName>
</protein>
<proteinExistence type="predicted"/>
<dbReference type="AlphaFoldDB" id="A0A8H2QIB7"/>
<evidence type="ECO:0000313" key="3">
    <source>
        <dbReference type="Proteomes" id="UP000323324"/>
    </source>
</evidence>
<dbReference type="RefSeq" id="WP_148370915.1">
    <property type="nucleotide sequence ID" value="NZ_VSKM01000020.1"/>
</dbReference>
<dbReference type="PANTHER" id="PTHR43798">
    <property type="entry name" value="MONOACYLGLYCEROL LIPASE"/>
    <property type="match status" value="1"/>
</dbReference>
<dbReference type="Gene3D" id="3.40.50.1820">
    <property type="entry name" value="alpha/beta hydrolase"/>
    <property type="match status" value="1"/>
</dbReference>
<name>A0A8H2QIB7_9FLAO</name>
<dbReference type="Proteomes" id="UP000323324">
    <property type="component" value="Unassembled WGS sequence"/>
</dbReference>